<sequence length="283" mass="32859">HLKKENLTLFGFVCLAIEACKRELPEMATYNLYRRPERSEQTIGECRHVVLEKFVTIKDSSPSNEEEDEEFDYEHGTHDPDNDSEDKNMKSDWLKSVQLWNQPEPILPKEERLQPKMIETIVEIDESIGKYPIVNSGEERKREAEKDARRKQRRCWSSQLHRRFFQHLGGAHGVSRNVKDLVENGEDKLLRTSMCQAGLESKGSDAEIRKSSIRRISVEGYDTSLRMEDVDDALREHLASCGKIIHVSIPRNYEETILCRYAFVYVNEEDVEKALRLDGNDMG</sequence>
<name>A0ABQ7YDL1_BRANA</name>
<dbReference type="Proteomes" id="UP000824890">
    <property type="component" value="Unassembled WGS sequence"/>
</dbReference>
<dbReference type="SUPFAM" id="SSF54928">
    <property type="entry name" value="RNA-binding domain, RBD"/>
    <property type="match status" value="1"/>
</dbReference>
<keyword evidence="4" id="KW-1185">Reference proteome</keyword>
<dbReference type="EMBL" id="JAGKQM010000018">
    <property type="protein sequence ID" value="KAH0866243.1"/>
    <property type="molecule type" value="Genomic_DNA"/>
</dbReference>
<dbReference type="InterPro" id="IPR000504">
    <property type="entry name" value="RRM_dom"/>
</dbReference>
<dbReference type="InterPro" id="IPR012677">
    <property type="entry name" value="Nucleotide-bd_a/b_plait_sf"/>
</dbReference>
<evidence type="ECO:0000259" key="2">
    <source>
        <dbReference type="Pfam" id="PF00076"/>
    </source>
</evidence>
<evidence type="ECO:0000256" key="1">
    <source>
        <dbReference type="SAM" id="MobiDB-lite"/>
    </source>
</evidence>
<feature type="compositionally biased region" description="Basic and acidic residues" evidence="1">
    <location>
        <begin position="73"/>
        <end position="88"/>
    </location>
</feature>
<protein>
    <recommendedName>
        <fullName evidence="2">RRM domain-containing protein</fullName>
    </recommendedName>
</protein>
<feature type="non-terminal residue" evidence="3">
    <location>
        <position position="1"/>
    </location>
</feature>
<dbReference type="Gene3D" id="3.30.70.330">
    <property type="match status" value="1"/>
</dbReference>
<dbReference type="InterPro" id="IPR044787">
    <property type="entry name" value="HHO5-like"/>
</dbReference>
<accession>A0ABQ7YDL1</accession>
<feature type="domain" description="RRM" evidence="2">
    <location>
        <begin position="231"/>
        <end position="280"/>
    </location>
</feature>
<comment type="caution">
    <text evidence="3">The sequence shown here is derived from an EMBL/GenBank/DDBJ whole genome shotgun (WGS) entry which is preliminary data.</text>
</comment>
<organism evidence="3 4">
    <name type="scientific">Brassica napus</name>
    <name type="common">Rape</name>
    <dbReference type="NCBI Taxonomy" id="3708"/>
    <lineage>
        <taxon>Eukaryota</taxon>
        <taxon>Viridiplantae</taxon>
        <taxon>Streptophyta</taxon>
        <taxon>Embryophyta</taxon>
        <taxon>Tracheophyta</taxon>
        <taxon>Spermatophyta</taxon>
        <taxon>Magnoliopsida</taxon>
        <taxon>eudicotyledons</taxon>
        <taxon>Gunneridae</taxon>
        <taxon>Pentapetalae</taxon>
        <taxon>rosids</taxon>
        <taxon>malvids</taxon>
        <taxon>Brassicales</taxon>
        <taxon>Brassicaceae</taxon>
        <taxon>Brassiceae</taxon>
        <taxon>Brassica</taxon>
    </lineage>
</organism>
<evidence type="ECO:0000313" key="3">
    <source>
        <dbReference type="EMBL" id="KAH0866243.1"/>
    </source>
</evidence>
<gene>
    <name evidence="3" type="ORF">HID58_083454</name>
</gene>
<dbReference type="PANTHER" id="PTHR31003:SF40">
    <property type="entry name" value="TRANSCRIPTION FACTOR HRS1"/>
    <property type="match status" value="1"/>
</dbReference>
<reference evidence="3 4" key="1">
    <citation type="submission" date="2021-05" db="EMBL/GenBank/DDBJ databases">
        <title>Genome Assembly of Synthetic Allotetraploid Brassica napus Reveals Homoeologous Exchanges between Subgenomes.</title>
        <authorList>
            <person name="Davis J.T."/>
        </authorList>
    </citation>
    <scope>NUCLEOTIDE SEQUENCE [LARGE SCALE GENOMIC DNA]</scope>
    <source>
        <strain evidence="4">cv. Da-Ae</strain>
        <tissue evidence="3">Seedling</tissue>
    </source>
</reference>
<dbReference type="PANTHER" id="PTHR31003">
    <property type="entry name" value="MYB FAMILY TRANSCRIPTION FACTOR"/>
    <property type="match status" value="1"/>
</dbReference>
<evidence type="ECO:0000313" key="4">
    <source>
        <dbReference type="Proteomes" id="UP000824890"/>
    </source>
</evidence>
<dbReference type="Pfam" id="PF00076">
    <property type="entry name" value="RRM_1"/>
    <property type="match status" value="1"/>
</dbReference>
<proteinExistence type="predicted"/>
<dbReference type="InterPro" id="IPR035979">
    <property type="entry name" value="RBD_domain_sf"/>
</dbReference>
<feature type="region of interest" description="Disordered" evidence="1">
    <location>
        <begin position="58"/>
        <end position="88"/>
    </location>
</feature>